<dbReference type="InterPro" id="IPR036291">
    <property type="entry name" value="NAD(P)-bd_dom_sf"/>
</dbReference>
<keyword evidence="4" id="KW-1185">Reference proteome</keyword>
<name>A0A7W3PM84_9MICO</name>
<dbReference type="PANTHER" id="PTHR42760">
    <property type="entry name" value="SHORT-CHAIN DEHYDROGENASES/REDUCTASES FAMILY MEMBER"/>
    <property type="match status" value="1"/>
</dbReference>
<dbReference type="Pfam" id="PF13561">
    <property type="entry name" value="adh_short_C2"/>
    <property type="match status" value="1"/>
</dbReference>
<dbReference type="PROSITE" id="PS00061">
    <property type="entry name" value="ADH_SHORT"/>
    <property type="match status" value="1"/>
</dbReference>
<dbReference type="PANTHER" id="PTHR42760:SF40">
    <property type="entry name" value="3-OXOACYL-[ACYL-CARRIER-PROTEIN] REDUCTASE, CHLOROPLASTIC"/>
    <property type="match status" value="1"/>
</dbReference>
<evidence type="ECO:0000256" key="1">
    <source>
        <dbReference type="ARBA" id="ARBA00006484"/>
    </source>
</evidence>
<dbReference type="Gene3D" id="3.40.50.720">
    <property type="entry name" value="NAD(P)-binding Rossmann-like Domain"/>
    <property type="match status" value="1"/>
</dbReference>
<dbReference type="GO" id="GO:0016616">
    <property type="term" value="F:oxidoreductase activity, acting on the CH-OH group of donors, NAD or NADP as acceptor"/>
    <property type="evidence" value="ECO:0007669"/>
    <property type="project" value="TreeGrafter"/>
</dbReference>
<dbReference type="RefSeq" id="WP_167045410.1">
    <property type="nucleotide sequence ID" value="NZ_JAAOZB010000001.1"/>
</dbReference>
<dbReference type="InterPro" id="IPR002347">
    <property type="entry name" value="SDR_fam"/>
</dbReference>
<proteinExistence type="inferred from homology"/>
<dbReference type="EMBL" id="JACGWY010000004">
    <property type="protein sequence ID" value="MBA8816943.1"/>
    <property type="molecule type" value="Genomic_DNA"/>
</dbReference>
<sequence>MNSAQAVTAVTGGSRGIGAAIARRLAADGHDVVIGYRDDSTAADEVAAHVRKLDRSAIVAAVDVTDPQSLDSFLKQARQLGRLTGVVAAAGAVRGVGRLIDLDPADLKHDLEVNLLGAVLTSRAAVEHLAESAGSLVLIGSAAATIGSPGSYVHYAAAKAGVAALSVGLSKEVASEGIRVNCVEPGTVWTDFHQDPERPAKVAASIPMGRAGMPEEIAGAVAWLLSPDAAYTTGATLRVAGGL</sequence>
<dbReference type="SUPFAM" id="SSF51735">
    <property type="entry name" value="NAD(P)-binding Rossmann-fold domains"/>
    <property type="match status" value="1"/>
</dbReference>
<dbReference type="CDD" id="cd05233">
    <property type="entry name" value="SDR_c"/>
    <property type="match status" value="1"/>
</dbReference>
<comment type="caution">
    <text evidence="3">The sequence shown here is derived from an EMBL/GenBank/DDBJ whole genome shotgun (WGS) entry which is preliminary data.</text>
</comment>
<protein>
    <submittedName>
        <fullName evidence="3">NAD(P)-dependent dehydrogenase (Short-subunit alcohol dehydrogenase family)</fullName>
    </submittedName>
</protein>
<evidence type="ECO:0000313" key="4">
    <source>
        <dbReference type="Proteomes" id="UP000526083"/>
    </source>
</evidence>
<dbReference type="Proteomes" id="UP000526083">
    <property type="component" value="Unassembled WGS sequence"/>
</dbReference>
<organism evidence="3 4">
    <name type="scientific">Microbacterium halimionae</name>
    <dbReference type="NCBI Taxonomy" id="1526413"/>
    <lineage>
        <taxon>Bacteria</taxon>
        <taxon>Bacillati</taxon>
        <taxon>Actinomycetota</taxon>
        <taxon>Actinomycetes</taxon>
        <taxon>Micrococcales</taxon>
        <taxon>Microbacteriaceae</taxon>
        <taxon>Microbacterium</taxon>
    </lineage>
</organism>
<evidence type="ECO:0000313" key="3">
    <source>
        <dbReference type="EMBL" id="MBA8816943.1"/>
    </source>
</evidence>
<gene>
    <name evidence="3" type="ORF">FHX48_002037</name>
</gene>
<dbReference type="FunFam" id="3.40.50.720:FF:000173">
    <property type="entry name" value="3-oxoacyl-[acyl-carrier protein] reductase"/>
    <property type="match status" value="1"/>
</dbReference>
<accession>A0A7W3PM84</accession>
<dbReference type="GO" id="GO:0030497">
    <property type="term" value="P:fatty acid elongation"/>
    <property type="evidence" value="ECO:0007669"/>
    <property type="project" value="TreeGrafter"/>
</dbReference>
<keyword evidence="2" id="KW-0560">Oxidoreductase</keyword>
<dbReference type="InterPro" id="IPR020904">
    <property type="entry name" value="Sc_DH/Rdtase_CS"/>
</dbReference>
<evidence type="ECO:0000256" key="2">
    <source>
        <dbReference type="ARBA" id="ARBA00023002"/>
    </source>
</evidence>
<reference evidence="3 4" key="1">
    <citation type="submission" date="2020-07" db="EMBL/GenBank/DDBJ databases">
        <title>Sequencing the genomes of 1000 actinobacteria strains.</title>
        <authorList>
            <person name="Klenk H.-P."/>
        </authorList>
    </citation>
    <scope>NUCLEOTIDE SEQUENCE [LARGE SCALE GENOMIC DNA]</scope>
    <source>
        <strain evidence="3 4">DSM 27576</strain>
    </source>
</reference>
<comment type="similarity">
    <text evidence="1">Belongs to the short-chain dehydrogenases/reductases (SDR) family.</text>
</comment>
<dbReference type="AlphaFoldDB" id="A0A7W3PM84"/>
<dbReference type="PRINTS" id="PR00081">
    <property type="entry name" value="GDHRDH"/>
</dbReference>